<evidence type="ECO:0000256" key="1">
    <source>
        <dbReference type="ARBA" id="ARBA00004123"/>
    </source>
</evidence>
<keyword evidence="5" id="KW-0804">Transcription</keyword>
<comment type="subcellular location">
    <subcellularLocation>
        <location evidence="1">Nucleus</location>
    </subcellularLocation>
</comment>
<dbReference type="Pfam" id="PF07716">
    <property type="entry name" value="bZIP_2"/>
    <property type="match status" value="1"/>
</dbReference>
<gene>
    <name evidence="11" type="primary">LOC112693823</name>
</gene>
<dbReference type="AlphaFoldDB" id="A0A8B8GRG2"/>
<dbReference type="PROSITE" id="PS50217">
    <property type="entry name" value="BZIP"/>
    <property type="match status" value="1"/>
</dbReference>
<evidence type="ECO:0000256" key="8">
    <source>
        <dbReference type="SAM" id="MobiDB-lite"/>
    </source>
</evidence>
<dbReference type="PANTHER" id="PTHR23334">
    <property type="entry name" value="CCAAT/ENHANCER BINDING PROTEIN"/>
    <property type="match status" value="1"/>
</dbReference>
<evidence type="ECO:0000313" key="11">
    <source>
        <dbReference type="RefSeq" id="XP_025424847.1"/>
    </source>
</evidence>
<dbReference type="SMART" id="SM00338">
    <property type="entry name" value="BRLZ"/>
    <property type="match status" value="1"/>
</dbReference>
<dbReference type="GO" id="GO:0000981">
    <property type="term" value="F:DNA-binding transcription factor activity, RNA polymerase II-specific"/>
    <property type="evidence" value="ECO:0007669"/>
    <property type="project" value="TreeGrafter"/>
</dbReference>
<accession>A0A8B8GRG2</accession>
<dbReference type="Gene3D" id="1.20.5.170">
    <property type="match status" value="1"/>
</dbReference>
<feature type="coiled-coil region" evidence="7">
    <location>
        <begin position="190"/>
        <end position="224"/>
    </location>
</feature>
<feature type="region of interest" description="Disordered" evidence="8">
    <location>
        <begin position="153"/>
        <end position="190"/>
    </location>
</feature>
<dbReference type="GO" id="GO:0005634">
    <property type="term" value="C:nucleus"/>
    <property type="evidence" value="ECO:0007669"/>
    <property type="project" value="UniProtKB-SubCell"/>
</dbReference>
<sequence>MNRGGMNAPATCRPSLTMKLYVASAASMGSTTMLHRCLRAAASTTVSTWRRYVSSPTPSTTTDGGGSRWNSNDSESSDTSRSSFTYHAMIELEKHTTGPSTMKLLFNRNPNWLYPDIMMPSRMLLLFSMDTIILVRVSRCMARKNKENKNMALSTALRDEADSSEDDYRRKRDKNNQAVKRSRVKSRMRTQQTLQRVNQLKTENDMLEEKIKLLSKELGFLKELFMAQAGTSQIELPKSVDLKTLLSDTTSDILDSDSTKTPSSS</sequence>
<evidence type="ECO:0000256" key="2">
    <source>
        <dbReference type="ARBA" id="ARBA00006951"/>
    </source>
</evidence>
<evidence type="ECO:0000256" key="7">
    <source>
        <dbReference type="SAM" id="Coils"/>
    </source>
</evidence>
<dbReference type="GO" id="GO:0000978">
    <property type="term" value="F:RNA polymerase II cis-regulatory region sequence-specific DNA binding"/>
    <property type="evidence" value="ECO:0007669"/>
    <property type="project" value="TreeGrafter"/>
</dbReference>
<evidence type="ECO:0000256" key="4">
    <source>
        <dbReference type="ARBA" id="ARBA00023125"/>
    </source>
</evidence>
<keyword evidence="4" id="KW-0238">DNA-binding</keyword>
<keyword evidence="6" id="KW-0539">Nucleus</keyword>
<organism evidence="10 11">
    <name type="scientific">Sipha flava</name>
    <name type="common">yellow sugarcane aphid</name>
    <dbReference type="NCBI Taxonomy" id="143950"/>
    <lineage>
        <taxon>Eukaryota</taxon>
        <taxon>Metazoa</taxon>
        <taxon>Ecdysozoa</taxon>
        <taxon>Arthropoda</taxon>
        <taxon>Hexapoda</taxon>
        <taxon>Insecta</taxon>
        <taxon>Pterygota</taxon>
        <taxon>Neoptera</taxon>
        <taxon>Paraneoptera</taxon>
        <taxon>Hemiptera</taxon>
        <taxon>Sternorrhyncha</taxon>
        <taxon>Aphidomorpha</taxon>
        <taxon>Aphidoidea</taxon>
        <taxon>Aphididae</taxon>
        <taxon>Sipha</taxon>
    </lineage>
</organism>
<comment type="similarity">
    <text evidence="2">Belongs to the bZIP family. C/EBP subfamily.</text>
</comment>
<feature type="domain" description="BZIP" evidence="9">
    <location>
        <begin position="165"/>
        <end position="228"/>
    </location>
</feature>
<feature type="region of interest" description="Disordered" evidence="8">
    <location>
        <begin position="52"/>
        <end position="80"/>
    </location>
</feature>
<feature type="compositionally biased region" description="Basic and acidic residues" evidence="8">
    <location>
        <begin position="157"/>
        <end position="170"/>
    </location>
</feature>
<dbReference type="RefSeq" id="XP_025424847.1">
    <property type="nucleotide sequence ID" value="XM_025569062.1"/>
</dbReference>
<evidence type="ECO:0000256" key="3">
    <source>
        <dbReference type="ARBA" id="ARBA00023015"/>
    </source>
</evidence>
<dbReference type="GeneID" id="112693823"/>
<dbReference type="InterPro" id="IPR046347">
    <property type="entry name" value="bZIP_sf"/>
</dbReference>
<keyword evidence="10" id="KW-1185">Reference proteome</keyword>
<feature type="compositionally biased region" description="Low complexity" evidence="8">
    <location>
        <begin position="70"/>
        <end position="80"/>
    </location>
</feature>
<keyword evidence="3" id="KW-0805">Transcription regulation</keyword>
<evidence type="ECO:0000256" key="6">
    <source>
        <dbReference type="ARBA" id="ARBA00023242"/>
    </source>
</evidence>
<dbReference type="InterPro" id="IPR004827">
    <property type="entry name" value="bZIP"/>
</dbReference>
<protein>
    <submittedName>
        <fullName evidence="11">Uncharacterized protein LOC112693823</fullName>
    </submittedName>
</protein>
<dbReference type="Proteomes" id="UP000694846">
    <property type="component" value="Unplaced"/>
</dbReference>
<dbReference type="GO" id="GO:0006351">
    <property type="term" value="P:DNA-templated transcription"/>
    <property type="evidence" value="ECO:0007669"/>
    <property type="project" value="InterPro"/>
</dbReference>
<evidence type="ECO:0000313" key="10">
    <source>
        <dbReference type="Proteomes" id="UP000694846"/>
    </source>
</evidence>
<name>A0A8B8GRG2_9HEMI</name>
<dbReference type="InterPro" id="IPR031106">
    <property type="entry name" value="C/EBP"/>
</dbReference>
<dbReference type="CDD" id="cd14713">
    <property type="entry name" value="bZIP_CEBPG"/>
    <property type="match status" value="1"/>
</dbReference>
<evidence type="ECO:0000256" key="5">
    <source>
        <dbReference type="ARBA" id="ARBA00023163"/>
    </source>
</evidence>
<evidence type="ECO:0000259" key="9">
    <source>
        <dbReference type="PROSITE" id="PS50217"/>
    </source>
</evidence>
<keyword evidence="7" id="KW-0175">Coiled coil</keyword>
<dbReference type="PANTHER" id="PTHR23334:SF69">
    <property type="entry name" value="CCAAT_ENHANCER-BINDING PROTEIN GAMMA"/>
    <property type="match status" value="1"/>
</dbReference>
<dbReference type="OrthoDB" id="10039716at2759"/>
<proteinExistence type="inferred from homology"/>
<reference evidence="11" key="1">
    <citation type="submission" date="2025-08" db="UniProtKB">
        <authorList>
            <consortium name="RefSeq"/>
        </authorList>
    </citation>
    <scope>IDENTIFICATION</scope>
    <source>
        <tissue evidence="11">Whole body</tissue>
    </source>
</reference>
<dbReference type="SUPFAM" id="SSF57959">
    <property type="entry name" value="Leucine zipper domain"/>
    <property type="match status" value="1"/>
</dbReference>